<dbReference type="PANTHER" id="PTHR32001:SF1">
    <property type="entry name" value="KERATINOCYTE-ASSOCIATED PROTEIN 2"/>
    <property type="match status" value="1"/>
</dbReference>
<evidence type="ECO:0008006" key="9">
    <source>
        <dbReference type="Google" id="ProtNLM"/>
    </source>
</evidence>
<organism evidence="7 8">
    <name type="scientific">Brassicogethes aeneus</name>
    <name type="common">Rape pollen beetle</name>
    <name type="synonym">Meligethes aeneus</name>
    <dbReference type="NCBI Taxonomy" id="1431903"/>
    <lineage>
        <taxon>Eukaryota</taxon>
        <taxon>Metazoa</taxon>
        <taxon>Ecdysozoa</taxon>
        <taxon>Arthropoda</taxon>
        <taxon>Hexapoda</taxon>
        <taxon>Insecta</taxon>
        <taxon>Pterygota</taxon>
        <taxon>Neoptera</taxon>
        <taxon>Endopterygota</taxon>
        <taxon>Coleoptera</taxon>
        <taxon>Polyphaga</taxon>
        <taxon>Cucujiformia</taxon>
        <taxon>Nitidulidae</taxon>
        <taxon>Meligethinae</taxon>
        <taxon>Brassicogethes</taxon>
    </lineage>
</organism>
<evidence type="ECO:0000256" key="3">
    <source>
        <dbReference type="ARBA" id="ARBA00022692"/>
    </source>
</evidence>
<dbReference type="OrthoDB" id="1111004at2759"/>
<comment type="subcellular location">
    <subcellularLocation>
        <location evidence="1">Membrane</location>
        <topology evidence="1">Multi-pass membrane protein</topology>
    </subcellularLocation>
</comment>
<dbReference type="Pfam" id="PF09775">
    <property type="entry name" value="Keratin_assoc"/>
    <property type="match status" value="1"/>
</dbReference>
<reference evidence="7" key="1">
    <citation type="submission" date="2021-12" db="EMBL/GenBank/DDBJ databases">
        <authorList>
            <person name="King R."/>
        </authorList>
    </citation>
    <scope>NUCLEOTIDE SEQUENCE</scope>
</reference>
<dbReference type="AlphaFoldDB" id="A0A9P0BFE2"/>
<name>A0A9P0BFE2_BRAAE</name>
<proteinExistence type="inferred from homology"/>
<keyword evidence="8" id="KW-1185">Reference proteome</keyword>
<comment type="similarity">
    <text evidence="2">Belongs to the KRTCAP2 family.</text>
</comment>
<accession>A0A9P0BFE2</accession>
<keyword evidence="4 6" id="KW-1133">Transmembrane helix</keyword>
<feature type="transmembrane region" description="Helical" evidence="6">
    <location>
        <begin position="75"/>
        <end position="108"/>
    </location>
</feature>
<evidence type="ECO:0000256" key="2">
    <source>
        <dbReference type="ARBA" id="ARBA00007279"/>
    </source>
</evidence>
<keyword evidence="5 6" id="KW-0472">Membrane</keyword>
<keyword evidence="3 6" id="KW-0812">Transmembrane</keyword>
<evidence type="ECO:0000313" key="7">
    <source>
        <dbReference type="EMBL" id="CAH0561973.1"/>
    </source>
</evidence>
<dbReference type="InterPro" id="IPR018614">
    <property type="entry name" value="KRTCAP2"/>
</dbReference>
<dbReference type="Proteomes" id="UP001154078">
    <property type="component" value="Chromosome 8"/>
</dbReference>
<dbReference type="EMBL" id="OV121139">
    <property type="protein sequence ID" value="CAH0561973.1"/>
    <property type="molecule type" value="Genomic_DNA"/>
</dbReference>
<feature type="transmembrane region" description="Helical" evidence="6">
    <location>
        <begin position="35"/>
        <end position="55"/>
    </location>
</feature>
<evidence type="ECO:0000256" key="5">
    <source>
        <dbReference type="ARBA" id="ARBA00023136"/>
    </source>
</evidence>
<gene>
    <name evidence="7" type="ORF">MELIAE_LOCUS11239</name>
</gene>
<evidence type="ECO:0000256" key="1">
    <source>
        <dbReference type="ARBA" id="ARBA00004141"/>
    </source>
</evidence>
<dbReference type="PANTHER" id="PTHR32001">
    <property type="entry name" value="KERATINOCYTE-ASSOCIATED PROTEIN 2"/>
    <property type="match status" value="1"/>
</dbReference>
<protein>
    <recommendedName>
        <fullName evidence="9">Dolichyl-diphosphooligosaccharide--protein glycosyltransferase subunit KCP2</fullName>
    </recommendedName>
</protein>
<dbReference type="GO" id="GO:0016020">
    <property type="term" value="C:membrane"/>
    <property type="evidence" value="ECO:0007669"/>
    <property type="project" value="UniProtKB-SubCell"/>
</dbReference>
<feature type="transmembrane region" description="Helical" evidence="6">
    <location>
        <begin position="6"/>
        <end position="23"/>
    </location>
</feature>
<evidence type="ECO:0000313" key="8">
    <source>
        <dbReference type="Proteomes" id="UP001154078"/>
    </source>
</evidence>
<sequence length="132" mass="14333">MAVTTGTSLALASIGATLVFSGMQMYKPWLNSSQLHTLLGGYLGSLFFVLTLTAIGNLETCFFGKSFQLKLFPEVTLSLLLALFASATIHRVCGTTCLMLSLLALYYVNKYSQKVHVVAPTTTVQTSKKKKN</sequence>
<evidence type="ECO:0000256" key="4">
    <source>
        <dbReference type="ARBA" id="ARBA00022989"/>
    </source>
</evidence>
<evidence type="ECO:0000256" key="6">
    <source>
        <dbReference type="SAM" id="Phobius"/>
    </source>
</evidence>